<dbReference type="InterPro" id="IPR050107">
    <property type="entry name" value="ABC_carbohydrate_import_ATPase"/>
</dbReference>
<evidence type="ECO:0000313" key="11">
    <source>
        <dbReference type="Proteomes" id="UP001324380"/>
    </source>
</evidence>
<gene>
    <name evidence="10" type="ORF">SNE25_30230</name>
</gene>
<dbReference type="EMBL" id="CP139558">
    <property type="protein sequence ID" value="WPU93599.1"/>
    <property type="molecule type" value="Genomic_DNA"/>
</dbReference>
<name>A0ABZ0TKA4_9SPHI</name>
<evidence type="ECO:0000256" key="4">
    <source>
        <dbReference type="ARBA" id="ARBA00022737"/>
    </source>
</evidence>
<evidence type="ECO:0000313" key="10">
    <source>
        <dbReference type="EMBL" id="WPU93599.1"/>
    </source>
</evidence>
<evidence type="ECO:0000256" key="3">
    <source>
        <dbReference type="ARBA" id="ARBA00022597"/>
    </source>
</evidence>
<evidence type="ECO:0000256" key="7">
    <source>
        <dbReference type="ARBA" id="ARBA00022967"/>
    </source>
</evidence>
<dbReference type="PANTHER" id="PTHR43790:SF3">
    <property type="entry name" value="D-ALLOSE IMPORT ATP-BINDING PROTEIN ALSA-RELATED"/>
    <property type="match status" value="1"/>
</dbReference>
<dbReference type="InterPro" id="IPR027417">
    <property type="entry name" value="P-loop_NTPase"/>
</dbReference>
<dbReference type="SUPFAM" id="SSF52540">
    <property type="entry name" value="P-loop containing nucleoside triphosphate hydrolases"/>
    <property type="match status" value="2"/>
</dbReference>
<keyword evidence="11" id="KW-1185">Reference proteome</keyword>
<dbReference type="InterPro" id="IPR003439">
    <property type="entry name" value="ABC_transporter-like_ATP-bd"/>
</dbReference>
<proteinExistence type="predicted"/>
<keyword evidence="3" id="KW-0762">Sugar transport</keyword>
<dbReference type="Pfam" id="PF00005">
    <property type="entry name" value="ABC_tran"/>
    <property type="match status" value="2"/>
</dbReference>
<feature type="domain" description="ABC transporter" evidence="9">
    <location>
        <begin position="252"/>
        <end position="492"/>
    </location>
</feature>
<dbReference type="PROSITE" id="PS50893">
    <property type="entry name" value="ABC_TRANSPORTER_2"/>
    <property type="match status" value="2"/>
</dbReference>
<keyword evidence="6 10" id="KW-0067">ATP-binding</keyword>
<organism evidence="10 11">
    <name type="scientific">Mucilaginibacter sabulilitoris</name>
    <dbReference type="NCBI Taxonomy" id="1173583"/>
    <lineage>
        <taxon>Bacteria</taxon>
        <taxon>Pseudomonadati</taxon>
        <taxon>Bacteroidota</taxon>
        <taxon>Sphingobacteriia</taxon>
        <taxon>Sphingobacteriales</taxon>
        <taxon>Sphingobacteriaceae</taxon>
        <taxon>Mucilaginibacter</taxon>
    </lineage>
</organism>
<keyword evidence="8" id="KW-0472">Membrane</keyword>
<protein>
    <submittedName>
        <fullName evidence="10">Sugar ABC transporter ATP-binding protein</fullName>
    </submittedName>
</protein>
<dbReference type="PROSITE" id="PS00211">
    <property type="entry name" value="ABC_TRANSPORTER_1"/>
    <property type="match status" value="1"/>
</dbReference>
<evidence type="ECO:0000256" key="2">
    <source>
        <dbReference type="ARBA" id="ARBA00022475"/>
    </source>
</evidence>
<dbReference type="InterPro" id="IPR003593">
    <property type="entry name" value="AAA+_ATPase"/>
</dbReference>
<evidence type="ECO:0000259" key="9">
    <source>
        <dbReference type="PROSITE" id="PS50893"/>
    </source>
</evidence>
<dbReference type="CDD" id="cd03215">
    <property type="entry name" value="ABC_Carb_Monos_II"/>
    <property type="match status" value="1"/>
</dbReference>
<evidence type="ECO:0000256" key="1">
    <source>
        <dbReference type="ARBA" id="ARBA00022448"/>
    </source>
</evidence>
<dbReference type="InterPro" id="IPR017871">
    <property type="entry name" value="ABC_transporter-like_CS"/>
</dbReference>
<accession>A0ABZ0TKA4</accession>
<dbReference type="PANTHER" id="PTHR43790">
    <property type="entry name" value="CARBOHYDRATE TRANSPORT ATP-BINDING PROTEIN MG119-RELATED"/>
    <property type="match status" value="1"/>
</dbReference>
<keyword evidence="4" id="KW-0677">Repeat</keyword>
<dbReference type="GO" id="GO:0005524">
    <property type="term" value="F:ATP binding"/>
    <property type="evidence" value="ECO:0007669"/>
    <property type="project" value="UniProtKB-KW"/>
</dbReference>
<keyword evidence="1" id="KW-0813">Transport</keyword>
<evidence type="ECO:0000256" key="5">
    <source>
        <dbReference type="ARBA" id="ARBA00022741"/>
    </source>
</evidence>
<dbReference type="RefSeq" id="WP_321562733.1">
    <property type="nucleotide sequence ID" value="NZ_CP139558.1"/>
</dbReference>
<evidence type="ECO:0000256" key="8">
    <source>
        <dbReference type="ARBA" id="ARBA00023136"/>
    </source>
</evidence>
<sequence>MPTENNPAWRLELNNISKQFPGVKALDGVDFNLRTGEVHALCGENGAGKSTLMNILSGNLQPDAGFININGERIRFDNPQSAFNADVAIVYQHLSLVDSMSVAENIFANQQPHSTAGIIDFKLLYQNTSRLLQQLYIDINPKTLVCRLSPAQKQMIEIAKALSRNPQILICDEPTASLTEKETIVLFDIINGLKEKKVSVIYISHRLSEIFRIADRVTVLKDGKIQATFDNNDLTEDKLIRTMVGREIKQIRKQSSVTKQILMQVKNLSGSKFSDITFDLYCGEILGIAGLVGAGRTEIARAIFGADDKSGEVLIRDKKVDIQHPSDAVAKGIAYVPEDRKQSGLFLEMPVADNIGCLSAGTRSASWFNRNIVIQRAKEYVERLHITPRNINQKAVNLSGGNQQKVVLAKWLQTNPEVLIIDEPTHGIDVGAKLEIYELLTTIAAQGKGIIMISSDMPELLGLCDRILVLRRGGIAGQLNAAEASEDKIMLLAS</sequence>
<reference evidence="10 11" key="1">
    <citation type="submission" date="2023-11" db="EMBL/GenBank/DDBJ databases">
        <title>Analysis of the Genomes of Mucilaginibacter gossypii cycad 4 and M. sabulilitoris SNA2: microbes with the potential for plant growth promotion.</title>
        <authorList>
            <person name="Hirsch A.M."/>
            <person name="Humm E."/>
            <person name="Rubbi M."/>
            <person name="Del Vecchio G."/>
            <person name="Ha S.M."/>
            <person name="Pellegrini M."/>
            <person name="Gunsalus R.P."/>
        </authorList>
    </citation>
    <scope>NUCLEOTIDE SEQUENCE [LARGE SCALE GENOMIC DNA]</scope>
    <source>
        <strain evidence="10 11">SNA2</strain>
    </source>
</reference>
<dbReference type="Proteomes" id="UP001324380">
    <property type="component" value="Chromosome"/>
</dbReference>
<feature type="domain" description="ABC transporter" evidence="9">
    <location>
        <begin position="11"/>
        <end position="247"/>
    </location>
</feature>
<evidence type="ECO:0000256" key="6">
    <source>
        <dbReference type="ARBA" id="ARBA00022840"/>
    </source>
</evidence>
<dbReference type="Gene3D" id="3.40.50.300">
    <property type="entry name" value="P-loop containing nucleotide triphosphate hydrolases"/>
    <property type="match status" value="2"/>
</dbReference>
<dbReference type="SMART" id="SM00382">
    <property type="entry name" value="AAA"/>
    <property type="match status" value="2"/>
</dbReference>
<keyword evidence="2" id="KW-1003">Cell membrane</keyword>
<dbReference type="CDD" id="cd03216">
    <property type="entry name" value="ABC_Carb_Monos_I"/>
    <property type="match status" value="1"/>
</dbReference>
<keyword evidence="5" id="KW-0547">Nucleotide-binding</keyword>
<keyword evidence="7" id="KW-1278">Translocase</keyword>